<comment type="caution">
    <text evidence="1">The sequence shown here is derived from an EMBL/GenBank/DDBJ whole genome shotgun (WGS) entry which is preliminary data.</text>
</comment>
<evidence type="ECO:0000313" key="2">
    <source>
        <dbReference type="Proteomes" id="UP000054776"/>
    </source>
</evidence>
<dbReference type="EMBL" id="JYDH01000057">
    <property type="protein sequence ID" value="KRY35193.1"/>
    <property type="molecule type" value="Genomic_DNA"/>
</dbReference>
<accession>A0A0V1BE42</accession>
<gene>
    <name evidence="1" type="ORF">T01_10125</name>
</gene>
<protein>
    <submittedName>
        <fullName evidence="1">Uncharacterized protein</fullName>
    </submittedName>
</protein>
<dbReference type="Proteomes" id="UP000054776">
    <property type="component" value="Unassembled WGS sequence"/>
</dbReference>
<dbReference type="InParanoid" id="A0A0V1BE42"/>
<sequence length="59" mass="6636">MLNCVIEVNGSISNMTLDVESMQQMHLHNSKLLEARCNKVYAMSAAIILFNVMEAIYDS</sequence>
<reference evidence="1 2" key="1">
    <citation type="submission" date="2015-01" db="EMBL/GenBank/DDBJ databases">
        <title>Evolution of Trichinella species and genotypes.</title>
        <authorList>
            <person name="Korhonen P.K."/>
            <person name="Edoardo P."/>
            <person name="Giuseppe L.R."/>
            <person name="Gasser R.B."/>
        </authorList>
    </citation>
    <scope>NUCLEOTIDE SEQUENCE [LARGE SCALE GENOMIC DNA]</scope>
    <source>
        <strain evidence="1">ISS3</strain>
    </source>
</reference>
<name>A0A0V1BE42_TRISP</name>
<organism evidence="1 2">
    <name type="scientific">Trichinella spiralis</name>
    <name type="common">Trichina worm</name>
    <dbReference type="NCBI Taxonomy" id="6334"/>
    <lineage>
        <taxon>Eukaryota</taxon>
        <taxon>Metazoa</taxon>
        <taxon>Ecdysozoa</taxon>
        <taxon>Nematoda</taxon>
        <taxon>Enoplea</taxon>
        <taxon>Dorylaimia</taxon>
        <taxon>Trichinellida</taxon>
        <taxon>Trichinellidae</taxon>
        <taxon>Trichinella</taxon>
    </lineage>
</organism>
<dbReference type="AlphaFoldDB" id="A0A0V1BE42"/>
<proteinExistence type="predicted"/>
<keyword evidence="2" id="KW-1185">Reference proteome</keyword>
<evidence type="ECO:0000313" key="1">
    <source>
        <dbReference type="EMBL" id="KRY35193.1"/>
    </source>
</evidence>